<organism evidence="1">
    <name type="scientific">Desulfofervidus auxilii</name>
    <dbReference type="NCBI Taxonomy" id="1621989"/>
    <lineage>
        <taxon>Bacteria</taxon>
        <taxon>Pseudomonadati</taxon>
        <taxon>Thermodesulfobacteriota</taxon>
        <taxon>Candidatus Desulfofervidia</taxon>
        <taxon>Candidatus Desulfofervidales</taxon>
        <taxon>Candidatus Desulfofervidaceae</taxon>
        <taxon>Candidatus Desulfofervidus</taxon>
    </lineage>
</organism>
<sequence>MRKILLVIVIFLIPLIVKAEIQSFKFWIENDNLKGKIITTNNFLAYNIGFDSDNNPETGCSACGYPGIDYEISFAYQGGKCDPVVLFCDYSNCSCSSSDPLNKKIEWSFEQNGKIFNFSIPFNTIYKGTFKINIFISYLQKIIVPGDMFIDDHVIDCLNFDIRCDFDKDYDVDGSDLATFASNFGKVSN</sequence>
<proteinExistence type="predicted"/>
<name>A0A7C0U398_DESA2</name>
<dbReference type="AlphaFoldDB" id="A0A7C0U398"/>
<accession>A0A7C0U398</accession>
<evidence type="ECO:0000313" key="1">
    <source>
        <dbReference type="EMBL" id="HDD44582.1"/>
    </source>
</evidence>
<comment type="caution">
    <text evidence="1">The sequence shown here is derived from an EMBL/GenBank/DDBJ whole genome shotgun (WGS) entry which is preliminary data.</text>
</comment>
<protein>
    <submittedName>
        <fullName evidence="1">Uncharacterized protein</fullName>
    </submittedName>
</protein>
<dbReference type="Proteomes" id="UP000886289">
    <property type="component" value="Unassembled WGS sequence"/>
</dbReference>
<gene>
    <name evidence="1" type="ORF">ENG63_06970</name>
</gene>
<reference evidence="1" key="1">
    <citation type="journal article" date="2020" name="mSystems">
        <title>Genome- and Community-Level Interaction Insights into Carbon Utilization and Element Cycling Functions of Hydrothermarchaeota in Hydrothermal Sediment.</title>
        <authorList>
            <person name="Zhou Z."/>
            <person name="Liu Y."/>
            <person name="Xu W."/>
            <person name="Pan J."/>
            <person name="Luo Z.H."/>
            <person name="Li M."/>
        </authorList>
    </citation>
    <scope>NUCLEOTIDE SEQUENCE [LARGE SCALE GENOMIC DNA]</scope>
    <source>
        <strain evidence="1">HyVt-233</strain>
    </source>
</reference>
<dbReference type="EMBL" id="DRBS01000259">
    <property type="protein sequence ID" value="HDD44582.1"/>
    <property type="molecule type" value="Genomic_DNA"/>
</dbReference>